<feature type="domain" description="Peptidase M12A" evidence="2">
    <location>
        <begin position="1"/>
        <end position="74"/>
    </location>
</feature>
<proteinExistence type="predicted"/>
<dbReference type="SUPFAM" id="SSF55486">
    <property type="entry name" value="Metalloproteases ('zincins'), catalytic domain"/>
    <property type="match status" value="1"/>
</dbReference>
<accession>A0A914YTK6</accession>
<dbReference type="PANTHER" id="PTHR10127">
    <property type="entry name" value="DISCOIDIN, CUB, EGF, LAMININ , AND ZINC METALLOPROTEASE DOMAIN CONTAINING"/>
    <property type="match status" value="1"/>
</dbReference>
<organism evidence="3 4">
    <name type="scientific">Panagrolaimus superbus</name>
    <dbReference type="NCBI Taxonomy" id="310955"/>
    <lineage>
        <taxon>Eukaryota</taxon>
        <taxon>Metazoa</taxon>
        <taxon>Ecdysozoa</taxon>
        <taxon>Nematoda</taxon>
        <taxon>Chromadorea</taxon>
        <taxon>Rhabditida</taxon>
        <taxon>Tylenchina</taxon>
        <taxon>Panagrolaimomorpha</taxon>
        <taxon>Panagrolaimoidea</taxon>
        <taxon>Panagrolaimidae</taxon>
        <taxon>Panagrolaimus</taxon>
    </lineage>
</organism>
<dbReference type="Gene3D" id="3.40.390.10">
    <property type="entry name" value="Collagenase (Catalytic Domain)"/>
    <property type="match status" value="1"/>
</dbReference>
<protein>
    <submittedName>
        <fullName evidence="4">Peptidase M12A domain-containing protein</fullName>
    </submittedName>
</protein>
<dbReference type="WBParaSite" id="PSU_v2.g20776.t1">
    <property type="protein sequence ID" value="PSU_v2.g20776.t1"/>
    <property type="gene ID" value="PSU_v2.g20776"/>
</dbReference>
<dbReference type="Proteomes" id="UP000887577">
    <property type="component" value="Unplaced"/>
</dbReference>
<dbReference type="PROSITE" id="PS51864">
    <property type="entry name" value="ASTACIN"/>
    <property type="match status" value="1"/>
</dbReference>
<keyword evidence="3" id="KW-1185">Reference proteome</keyword>
<evidence type="ECO:0000259" key="2">
    <source>
        <dbReference type="PROSITE" id="PS51864"/>
    </source>
</evidence>
<evidence type="ECO:0000256" key="1">
    <source>
        <dbReference type="PROSITE-ProRule" id="PRU01211"/>
    </source>
</evidence>
<name>A0A914YTK6_9BILA</name>
<reference evidence="4" key="1">
    <citation type="submission" date="2022-11" db="UniProtKB">
        <authorList>
            <consortium name="WormBaseParasite"/>
        </authorList>
    </citation>
    <scope>IDENTIFICATION</scope>
</reference>
<comment type="caution">
    <text evidence="1">Lacks conserved residue(s) required for the propagation of feature annotation.</text>
</comment>
<evidence type="ECO:0000313" key="4">
    <source>
        <dbReference type="WBParaSite" id="PSU_v2.g20776.t1"/>
    </source>
</evidence>
<dbReference type="PANTHER" id="PTHR10127:SF880">
    <property type="entry name" value="ZINC METALLOPROTEINASE NAS-5"/>
    <property type="match status" value="1"/>
</dbReference>
<dbReference type="InterPro" id="IPR001506">
    <property type="entry name" value="Peptidase_M12A"/>
</dbReference>
<dbReference type="GO" id="GO:0006508">
    <property type="term" value="P:proteolysis"/>
    <property type="evidence" value="ECO:0007669"/>
    <property type="project" value="InterPro"/>
</dbReference>
<dbReference type="AlphaFoldDB" id="A0A914YTK6"/>
<dbReference type="GO" id="GO:0004222">
    <property type="term" value="F:metalloendopeptidase activity"/>
    <property type="evidence" value="ECO:0007669"/>
    <property type="project" value="InterPro"/>
</dbReference>
<dbReference type="InterPro" id="IPR024079">
    <property type="entry name" value="MetalloPept_cat_dom_sf"/>
</dbReference>
<sequence length="95" mass="10505">MTPQFIKIPPSQGETYGTKYDYSSVMHYDKSAFAKSKGLLTMETLDKRSQGLIGKAKDASKSDYKKVCAMYGCKTCFGGVTAGRAETKETKEKQK</sequence>
<evidence type="ECO:0000313" key="3">
    <source>
        <dbReference type="Proteomes" id="UP000887577"/>
    </source>
</evidence>
<dbReference type="Pfam" id="PF01400">
    <property type="entry name" value="Astacin"/>
    <property type="match status" value="1"/>
</dbReference>